<feature type="region of interest" description="Disordered" evidence="1">
    <location>
        <begin position="1"/>
        <end position="36"/>
    </location>
</feature>
<gene>
    <name evidence="3" type="ORF">F5891DRAFT_265546</name>
</gene>
<feature type="compositionally biased region" description="Basic residues" evidence="1">
    <location>
        <begin position="107"/>
        <end position="118"/>
    </location>
</feature>
<dbReference type="GeneID" id="64665435"/>
<keyword evidence="4" id="KW-1185">Reference proteome</keyword>
<dbReference type="Gene3D" id="1.10.720.30">
    <property type="entry name" value="SAP domain"/>
    <property type="match status" value="1"/>
</dbReference>
<dbReference type="Pfam" id="PF02037">
    <property type="entry name" value="SAP"/>
    <property type="match status" value="1"/>
</dbReference>
<sequence>MNTASTSGSCPTSDGNGALQLSETQGSPRSNCLSVSSDEQSLPFPLRFRQDGGPSVQYLHIYNMTAKVLKQHCIEFSLSQTGNKTVLVERLEAFSRNPESWNSAHPGAHRSHKGPRVRRPVDKPRMSRTKKSTQRRAQLIPGANAINGTVTVTDRSKDTRTSAEVAVLLPWVSHCFFPLLFLIRLCHVGLVDHWPDRPR</sequence>
<feature type="domain" description="SAP" evidence="2">
    <location>
        <begin position="63"/>
        <end position="94"/>
    </location>
</feature>
<evidence type="ECO:0000256" key="1">
    <source>
        <dbReference type="SAM" id="MobiDB-lite"/>
    </source>
</evidence>
<reference evidence="3" key="1">
    <citation type="journal article" date="2020" name="New Phytol.">
        <title>Comparative genomics reveals dynamic genome evolution in host specialist ectomycorrhizal fungi.</title>
        <authorList>
            <person name="Lofgren L.A."/>
            <person name="Nguyen N.H."/>
            <person name="Vilgalys R."/>
            <person name="Ruytinx J."/>
            <person name="Liao H.L."/>
            <person name="Branco S."/>
            <person name="Kuo A."/>
            <person name="LaButti K."/>
            <person name="Lipzen A."/>
            <person name="Andreopoulos W."/>
            <person name="Pangilinan J."/>
            <person name="Riley R."/>
            <person name="Hundley H."/>
            <person name="Na H."/>
            <person name="Barry K."/>
            <person name="Grigoriev I.V."/>
            <person name="Stajich J.E."/>
            <person name="Kennedy P.G."/>
        </authorList>
    </citation>
    <scope>NUCLEOTIDE SEQUENCE</scope>
    <source>
        <strain evidence="3">FC203</strain>
    </source>
</reference>
<dbReference type="InterPro" id="IPR036361">
    <property type="entry name" value="SAP_dom_sf"/>
</dbReference>
<evidence type="ECO:0000313" key="4">
    <source>
        <dbReference type="Proteomes" id="UP001195769"/>
    </source>
</evidence>
<dbReference type="RefSeq" id="XP_041226753.1">
    <property type="nucleotide sequence ID" value="XM_041371137.1"/>
</dbReference>
<accession>A0AAD4E7I8</accession>
<organism evidence="3 4">
    <name type="scientific">Suillus fuscotomentosus</name>
    <dbReference type="NCBI Taxonomy" id="1912939"/>
    <lineage>
        <taxon>Eukaryota</taxon>
        <taxon>Fungi</taxon>
        <taxon>Dikarya</taxon>
        <taxon>Basidiomycota</taxon>
        <taxon>Agaricomycotina</taxon>
        <taxon>Agaricomycetes</taxon>
        <taxon>Agaricomycetidae</taxon>
        <taxon>Boletales</taxon>
        <taxon>Suillineae</taxon>
        <taxon>Suillaceae</taxon>
        <taxon>Suillus</taxon>
    </lineage>
</organism>
<protein>
    <recommendedName>
        <fullName evidence="2">SAP domain-containing protein</fullName>
    </recommendedName>
</protein>
<dbReference type="Proteomes" id="UP001195769">
    <property type="component" value="Unassembled WGS sequence"/>
</dbReference>
<proteinExistence type="predicted"/>
<evidence type="ECO:0000259" key="2">
    <source>
        <dbReference type="Pfam" id="PF02037"/>
    </source>
</evidence>
<dbReference type="SUPFAM" id="SSF68906">
    <property type="entry name" value="SAP domain"/>
    <property type="match status" value="1"/>
</dbReference>
<comment type="caution">
    <text evidence="3">The sequence shown here is derived from an EMBL/GenBank/DDBJ whole genome shotgun (WGS) entry which is preliminary data.</text>
</comment>
<dbReference type="EMBL" id="JABBWK010000023">
    <property type="protein sequence ID" value="KAG1901178.1"/>
    <property type="molecule type" value="Genomic_DNA"/>
</dbReference>
<evidence type="ECO:0000313" key="3">
    <source>
        <dbReference type="EMBL" id="KAG1901178.1"/>
    </source>
</evidence>
<name>A0AAD4E7I8_9AGAM</name>
<dbReference type="InterPro" id="IPR003034">
    <property type="entry name" value="SAP_dom"/>
</dbReference>
<dbReference type="AlphaFoldDB" id="A0AAD4E7I8"/>
<feature type="region of interest" description="Disordered" evidence="1">
    <location>
        <begin position="98"/>
        <end position="135"/>
    </location>
</feature>